<comment type="caution">
    <text evidence="2">The sequence shown here is derived from an EMBL/GenBank/DDBJ whole genome shotgun (WGS) entry which is preliminary data.</text>
</comment>
<evidence type="ECO:0000313" key="3">
    <source>
        <dbReference type="Proteomes" id="UP000594638"/>
    </source>
</evidence>
<name>A0A8S0PSY7_OLEEU</name>
<evidence type="ECO:0000313" key="2">
    <source>
        <dbReference type="EMBL" id="CAA2955799.1"/>
    </source>
</evidence>
<keyword evidence="1" id="KW-1133">Transmembrane helix</keyword>
<keyword evidence="3" id="KW-1185">Reference proteome</keyword>
<dbReference type="Proteomes" id="UP000594638">
    <property type="component" value="Unassembled WGS sequence"/>
</dbReference>
<accession>A0A8S0PSY7</accession>
<dbReference type="GO" id="GO:0016746">
    <property type="term" value="F:acyltransferase activity"/>
    <property type="evidence" value="ECO:0007669"/>
    <property type="project" value="UniProtKB-KW"/>
</dbReference>
<keyword evidence="1" id="KW-0472">Membrane</keyword>
<dbReference type="Gramene" id="OE9A099873T1">
    <property type="protein sequence ID" value="OE9A099873C1"/>
    <property type="gene ID" value="OE9A099873"/>
</dbReference>
<keyword evidence="1" id="KW-0812">Transmembrane</keyword>
<organism evidence="2 3">
    <name type="scientific">Olea europaea subsp. europaea</name>
    <dbReference type="NCBI Taxonomy" id="158383"/>
    <lineage>
        <taxon>Eukaryota</taxon>
        <taxon>Viridiplantae</taxon>
        <taxon>Streptophyta</taxon>
        <taxon>Embryophyta</taxon>
        <taxon>Tracheophyta</taxon>
        <taxon>Spermatophyta</taxon>
        <taxon>Magnoliopsida</taxon>
        <taxon>eudicotyledons</taxon>
        <taxon>Gunneridae</taxon>
        <taxon>Pentapetalae</taxon>
        <taxon>asterids</taxon>
        <taxon>lamiids</taxon>
        <taxon>Lamiales</taxon>
        <taxon>Oleaceae</taxon>
        <taxon>Oleeae</taxon>
        <taxon>Olea</taxon>
    </lineage>
</organism>
<dbReference type="EMBL" id="CACTIH010000163">
    <property type="protein sequence ID" value="CAA2955799.1"/>
    <property type="molecule type" value="Genomic_DNA"/>
</dbReference>
<feature type="transmembrane region" description="Helical" evidence="1">
    <location>
        <begin position="66"/>
        <end position="84"/>
    </location>
</feature>
<protein>
    <submittedName>
        <fullName evidence="2">Phospholipid:diacylglycerol acyltransferase 1</fullName>
    </submittedName>
</protein>
<reference evidence="2 3" key="1">
    <citation type="submission" date="2019-12" db="EMBL/GenBank/DDBJ databases">
        <authorList>
            <person name="Alioto T."/>
            <person name="Alioto T."/>
            <person name="Gomez Garrido J."/>
        </authorList>
    </citation>
    <scope>NUCLEOTIDE SEQUENCE [LARGE SCALE GENOMIC DNA]</scope>
</reference>
<gene>
    <name evidence="2" type="ORF">OLEA9_A099873</name>
</gene>
<sequence length="92" mass="9828">MAEIFASSSRVVTVEGLSCGKARAEGFLESGYGVVPLVKFAKDPCAGLSTSMDNETGLDPPARKSGLYVAADYFALGYFVWVVFSQLGSHWI</sequence>
<evidence type="ECO:0000256" key="1">
    <source>
        <dbReference type="SAM" id="Phobius"/>
    </source>
</evidence>
<keyword evidence="2" id="KW-0808">Transferase</keyword>
<keyword evidence="2" id="KW-0012">Acyltransferase</keyword>
<dbReference type="AlphaFoldDB" id="A0A8S0PSY7"/>
<proteinExistence type="predicted"/>